<dbReference type="GeneID" id="88175839"/>
<evidence type="ECO:0000256" key="11">
    <source>
        <dbReference type="SAM" id="Phobius"/>
    </source>
</evidence>
<dbReference type="EMBL" id="CP138899">
    <property type="protein sequence ID" value="WPK27392.1"/>
    <property type="molecule type" value="Genomic_DNA"/>
</dbReference>
<evidence type="ECO:0000256" key="7">
    <source>
        <dbReference type="ARBA" id="ARBA00023136"/>
    </source>
</evidence>
<dbReference type="RefSeq" id="XP_062879770.1">
    <property type="nucleotide sequence ID" value="XM_063023700.1"/>
</dbReference>
<dbReference type="Pfam" id="PF01066">
    <property type="entry name" value="CDP-OH_P_transf"/>
    <property type="match status" value="1"/>
</dbReference>
<sequence>MMLRIHVAACRSICNPVRWILRQPRALILLKAQVTRPSLAQNGFWQSYRFQSSGPVKNSPQEPEIPQRGVKIETRSEIKPIEPVSVSETAKLADLLKDIYTVPNILTMTRIASTPFIGYFIASGHSTAAISLFTYLCITDFVDGYIARRYNLKSVLGSILDPLADKFLMTTCTVALYIGGGMPLYAASIIIGRDVMLSFMAFYMRYKSLPAPRTVQRYFDPKVTTHTVLPNTLGKVNTALQMFYIGGLVLLPGLEQLLTLPFDTIFSWYGMVVAGTTLASGASYLFSRGSAKIPVK</sequence>
<dbReference type="PANTHER" id="PTHR14269">
    <property type="entry name" value="CDP-DIACYLGLYCEROL--GLYCEROL-3-PHOSPHATE 3-PHOSPHATIDYLTRANSFERASE-RELATED"/>
    <property type="match status" value="1"/>
</dbReference>
<feature type="transmembrane region" description="Helical" evidence="11">
    <location>
        <begin position="159"/>
        <end position="178"/>
    </location>
</feature>
<protein>
    <recommendedName>
        <fullName evidence="14">Cardiolipin synthase</fullName>
    </recommendedName>
</protein>
<evidence type="ECO:0000256" key="2">
    <source>
        <dbReference type="ARBA" id="ARBA00022516"/>
    </source>
</evidence>
<evidence type="ECO:0000256" key="3">
    <source>
        <dbReference type="ARBA" id="ARBA00022679"/>
    </source>
</evidence>
<dbReference type="GO" id="GO:0016020">
    <property type="term" value="C:membrane"/>
    <property type="evidence" value="ECO:0007669"/>
    <property type="project" value="UniProtKB-SubCell"/>
</dbReference>
<evidence type="ECO:0000256" key="10">
    <source>
        <dbReference type="RuleBase" id="RU003750"/>
    </source>
</evidence>
<keyword evidence="9" id="KW-1208">Phospholipid metabolism</keyword>
<evidence type="ECO:0000256" key="4">
    <source>
        <dbReference type="ARBA" id="ARBA00022692"/>
    </source>
</evidence>
<evidence type="ECO:0000313" key="12">
    <source>
        <dbReference type="EMBL" id="WPK27392.1"/>
    </source>
</evidence>
<evidence type="ECO:0008006" key="14">
    <source>
        <dbReference type="Google" id="ProtNLM"/>
    </source>
</evidence>
<dbReference type="PROSITE" id="PS00379">
    <property type="entry name" value="CDP_ALCOHOL_P_TRANSF"/>
    <property type="match status" value="1"/>
</dbReference>
<gene>
    <name evidence="12" type="ORF">PUMCH_004779</name>
</gene>
<keyword evidence="13" id="KW-1185">Reference proteome</keyword>
<keyword evidence="6" id="KW-0443">Lipid metabolism</keyword>
<organism evidence="12 13">
    <name type="scientific">Australozyma saopauloensis</name>
    <dbReference type="NCBI Taxonomy" id="291208"/>
    <lineage>
        <taxon>Eukaryota</taxon>
        <taxon>Fungi</taxon>
        <taxon>Dikarya</taxon>
        <taxon>Ascomycota</taxon>
        <taxon>Saccharomycotina</taxon>
        <taxon>Pichiomycetes</taxon>
        <taxon>Metschnikowiaceae</taxon>
        <taxon>Australozyma</taxon>
    </lineage>
</organism>
<dbReference type="AlphaFoldDB" id="A0AAX4HFM5"/>
<evidence type="ECO:0000256" key="6">
    <source>
        <dbReference type="ARBA" id="ARBA00023098"/>
    </source>
</evidence>
<dbReference type="Proteomes" id="UP001338582">
    <property type="component" value="Chromosome 6"/>
</dbReference>
<keyword evidence="5 11" id="KW-1133">Transmembrane helix</keyword>
<dbReference type="InterPro" id="IPR050324">
    <property type="entry name" value="CDP-alcohol_PTase-I"/>
</dbReference>
<evidence type="ECO:0000256" key="9">
    <source>
        <dbReference type="ARBA" id="ARBA00023264"/>
    </source>
</evidence>
<dbReference type="InterPro" id="IPR043130">
    <property type="entry name" value="CDP-OH_PTrfase_TM_dom"/>
</dbReference>
<dbReference type="GO" id="GO:0043337">
    <property type="term" value="F:cardiolipin synthase (CMP-forming)"/>
    <property type="evidence" value="ECO:0007669"/>
    <property type="project" value="TreeGrafter"/>
</dbReference>
<dbReference type="KEGG" id="asau:88175839"/>
<feature type="transmembrane region" description="Helical" evidence="11">
    <location>
        <begin position="266"/>
        <end position="286"/>
    </location>
</feature>
<reference evidence="12 13" key="1">
    <citation type="submission" date="2023-10" db="EMBL/GenBank/DDBJ databases">
        <title>Draft Genome Sequence of Candida saopaulonensis from a very Premature Infant with Sepsis.</title>
        <authorList>
            <person name="Ning Y."/>
            <person name="Dai R."/>
            <person name="Xiao M."/>
            <person name="Xu Y."/>
            <person name="Yan Q."/>
            <person name="Zhang L."/>
        </authorList>
    </citation>
    <scope>NUCLEOTIDE SEQUENCE [LARGE SCALE GENOMIC DNA]</scope>
    <source>
        <strain evidence="12 13">19XY460</strain>
    </source>
</reference>
<feature type="transmembrane region" description="Helical" evidence="11">
    <location>
        <begin position="236"/>
        <end position="254"/>
    </location>
</feature>
<dbReference type="PANTHER" id="PTHR14269:SF60">
    <property type="entry name" value="CARDIOLIPIN SYNTHASE (CMP-FORMING)"/>
    <property type="match status" value="1"/>
</dbReference>
<comment type="subcellular location">
    <subcellularLocation>
        <location evidence="1">Membrane</location>
        <topology evidence="1">Multi-pass membrane protein</topology>
    </subcellularLocation>
</comment>
<keyword evidence="3 10" id="KW-0808">Transferase</keyword>
<proteinExistence type="inferred from homology"/>
<keyword evidence="4 11" id="KW-0812">Transmembrane</keyword>
<dbReference type="InterPro" id="IPR048254">
    <property type="entry name" value="CDP_ALCOHOL_P_TRANSF_CS"/>
</dbReference>
<accession>A0AAX4HFM5</accession>
<comment type="similarity">
    <text evidence="10">Belongs to the CDP-alcohol phosphatidyltransferase class-I family.</text>
</comment>
<keyword evidence="2" id="KW-0444">Lipid biosynthesis</keyword>
<keyword evidence="8" id="KW-0594">Phospholipid biosynthesis</keyword>
<feature type="transmembrane region" description="Helical" evidence="11">
    <location>
        <begin position="116"/>
        <end position="138"/>
    </location>
</feature>
<dbReference type="GO" id="GO:0032049">
    <property type="term" value="P:cardiolipin biosynthetic process"/>
    <property type="evidence" value="ECO:0007669"/>
    <property type="project" value="TreeGrafter"/>
</dbReference>
<evidence type="ECO:0000256" key="1">
    <source>
        <dbReference type="ARBA" id="ARBA00004141"/>
    </source>
</evidence>
<dbReference type="GO" id="GO:0005739">
    <property type="term" value="C:mitochondrion"/>
    <property type="evidence" value="ECO:0007669"/>
    <property type="project" value="TreeGrafter"/>
</dbReference>
<keyword evidence="7 11" id="KW-0472">Membrane</keyword>
<dbReference type="Gene3D" id="1.20.120.1760">
    <property type="match status" value="1"/>
</dbReference>
<evidence type="ECO:0000256" key="8">
    <source>
        <dbReference type="ARBA" id="ARBA00023209"/>
    </source>
</evidence>
<name>A0AAX4HFM5_9ASCO</name>
<evidence type="ECO:0000256" key="5">
    <source>
        <dbReference type="ARBA" id="ARBA00022989"/>
    </source>
</evidence>
<dbReference type="InterPro" id="IPR000462">
    <property type="entry name" value="CDP-OH_P_trans"/>
</dbReference>
<evidence type="ECO:0000313" key="13">
    <source>
        <dbReference type="Proteomes" id="UP001338582"/>
    </source>
</evidence>